<organism evidence="2 3">
    <name type="scientific">Micromonospora mirobrigensis</name>
    <dbReference type="NCBI Taxonomy" id="262898"/>
    <lineage>
        <taxon>Bacteria</taxon>
        <taxon>Bacillati</taxon>
        <taxon>Actinomycetota</taxon>
        <taxon>Actinomycetes</taxon>
        <taxon>Micromonosporales</taxon>
        <taxon>Micromonosporaceae</taxon>
        <taxon>Micromonospora</taxon>
    </lineage>
</organism>
<reference evidence="3" key="1">
    <citation type="submission" date="2016-06" db="EMBL/GenBank/DDBJ databases">
        <authorList>
            <person name="Varghese N."/>
            <person name="Submissions Spin"/>
        </authorList>
    </citation>
    <scope>NUCLEOTIDE SEQUENCE [LARGE SCALE GENOMIC DNA]</scope>
    <source>
        <strain evidence="3">DSM 44830</strain>
    </source>
</reference>
<accession>A0A1C4W8W5</accession>
<keyword evidence="3" id="KW-1185">Reference proteome</keyword>
<dbReference type="AlphaFoldDB" id="A0A1C4W8W5"/>
<protein>
    <submittedName>
        <fullName evidence="2">Uncharacterized protein</fullName>
    </submittedName>
</protein>
<dbReference type="EMBL" id="FMCX01000002">
    <property type="protein sequence ID" value="SCE92628.1"/>
    <property type="molecule type" value="Genomic_DNA"/>
</dbReference>
<proteinExistence type="predicted"/>
<feature type="region of interest" description="Disordered" evidence="1">
    <location>
        <begin position="110"/>
        <end position="157"/>
    </location>
</feature>
<dbReference type="STRING" id="262898.GA0070564_10292"/>
<name>A0A1C4W8W5_9ACTN</name>
<evidence type="ECO:0000313" key="2">
    <source>
        <dbReference type="EMBL" id="SCE92628.1"/>
    </source>
</evidence>
<feature type="compositionally biased region" description="Basic and acidic residues" evidence="1">
    <location>
        <begin position="48"/>
        <end position="62"/>
    </location>
</feature>
<evidence type="ECO:0000256" key="1">
    <source>
        <dbReference type="SAM" id="MobiDB-lite"/>
    </source>
</evidence>
<sequence>MGETTELPVAPARVREIFSDGRFRAGPGWKLEVPLKEGGPRVSSSKSEQPRQGDERPAEVRDPLLWKLALGVADAHGPDDDGTCNNLGCAGQSWPCTAWNNAQHALKMARTEPAGQSPATPAEPPAQRPEPIIGWSTDLTSRPASRDERAVVVSSAA</sequence>
<feature type="region of interest" description="Disordered" evidence="1">
    <location>
        <begin position="24"/>
        <end position="62"/>
    </location>
</feature>
<evidence type="ECO:0000313" key="3">
    <source>
        <dbReference type="Proteomes" id="UP000199504"/>
    </source>
</evidence>
<dbReference type="Proteomes" id="UP000199504">
    <property type="component" value="Unassembled WGS sequence"/>
</dbReference>
<gene>
    <name evidence="2" type="ORF">GA0070564_10292</name>
</gene>